<accession>A0A4R5N7R6</accession>
<keyword evidence="1" id="KW-0812">Transmembrane</keyword>
<feature type="transmembrane region" description="Helical" evidence="1">
    <location>
        <begin position="28"/>
        <end position="45"/>
    </location>
</feature>
<gene>
    <name evidence="2" type="ORF">C5L23_001275</name>
</gene>
<keyword evidence="1" id="KW-0472">Membrane</keyword>
<dbReference type="STRING" id="907931.GCA_000165675_01570"/>
<organism evidence="2 3">
    <name type="scientific">Leuconostoc fallax</name>
    <dbReference type="NCBI Taxonomy" id="1251"/>
    <lineage>
        <taxon>Bacteria</taxon>
        <taxon>Bacillati</taxon>
        <taxon>Bacillota</taxon>
        <taxon>Bacilli</taxon>
        <taxon>Lactobacillales</taxon>
        <taxon>Lactobacillaceae</taxon>
        <taxon>Leuconostoc</taxon>
    </lineage>
</organism>
<protein>
    <recommendedName>
        <fullName evidence="4">Major facilitator superfamily (MFS) profile domain-containing protein</fullName>
    </recommendedName>
</protein>
<reference evidence="2 3" key="1">
    <citation type="journal article" date="2019" name="Appl. Microbiol. Biotechnol.">
        <title>Uncovering carbohydrate metabolism through a genotype-phenotype association study of 56 lactic acid bacteria genomes.</title>
        <authorList>
            <person name="Buron-Moles G."/>
            <person name="Chailyan A."/>
            <person name="Dolejs I."/>
            <person name="Forster J."/>
            <person name="Miks M.H."/>
        </authorList>
    </citation>
    <scope>NUCLEOTIDE SEQUENCE [LARGE SCALE GENOMIC DNA]</scope>
    <source>
        <strain evidence="2 3">ATCC 700006</strain>
    </source>
</reference>
<dbReference type="AlphaFoldDB" id="A0A4R5N7R6"/>
<sequence>MYEYNISVGDLGVLIWGMLSDRYGRKPSMLIGIFLGINIALPVILKSSLYAYTDVIVLASGIFGLMYYCLISMLTFIMSLLHNGRILVFPLYTVTLILIFLILLLINKNIYRQAD</sequence>
<keyword evidence="3" id="KW-1185">Reference proteome</keyword>
<dbReference type="Proteomes" id="UP000295681">
    <property type="component" value="Unassembled WGS sequence"/>
</dbReference>
<proteinExistence type="predicted"/>
<evidence type="ECO:0000313" key="2">
    <source>
        <dbReference type="EMBL" id="TDG67476.1"/>
    </source>
</evidence>
<dbReference type="InterPro" id="IPR036259">
    <property type="entry name" value="MFS_trans_sf"/>
</dbReference>
<dbReference type="EMBL" id="PUFI01000015">
    <property type="protein sequence ID" value="TDG67476.1"/>
    <property type="molecule type" value="Genomic_DNA"/>
</dbReference>
<evidence type="ECO:0000256" key="1">
    <source>
        <dbReference type="SAM" id="Phobius"/>
    </source>
</evidence>
<dbReference type="SUPFAM" id="SSF103473">
    <property type="entry name" value="MFS general substrate transporter"/>
    <property type="match status" value="1"/>
</dbReference>
<keyword evidence="1" id="KW-1133">Transmembrane helix</keyword>
<dbReference type="Gene3D" id="1.20.1720.10">
    <property type="entry name" value="Multidrug resistance protein D"/>
    <property type="match status" value="1"/>
</dbReference>
<evidence type="ECO:0000313" key="3">
    <source>
        <dbReference type="Proteomes" id="UP000295681"/>
    </source>
</evidence>
<feature type="transmembrane region" description="Helical" evidence="1">
    <location>
        <begin position="57"/>
        <end position="81"/>
    </location>
</feature>
<evidence type="ECO:0008006" key="4">
    <source>
        <dbReference type="Google" id="ProtNLM"/>
    </source>
</evidence>
<name>A0A4R5N7R6_9LACO</name>
<feature type="transmembrane region" description="Helical" evidence="1">
    <location>
        <begin position="87"/>
        <end position="106"/>
    </location>
</feature>
<comment type="caution">
    <text evidence="2">The sequence shown here is derived from an EMBL/GenBank/DDBJ whole genome shotgun (WGS) entry which is preliminary data.</text>
</comment>